<sequence>MRGTVLVIILGLLLCYSQRLASCAVLDISQVDELFYDQFEYYYDYVHTKMFNPIVGVSITSVKEGPVTLWDVGPGEICPIVTIRLKDNEPILVNITIYGRERYMIYLLKQEGRWSSDPVNTKEKLYMEFDKLKTIPAQIIPFTLNLTAMSGIEFDIFELAIFSLSSWLYVPKVAFSITEIGDGGDVIWKANEDERRCTSVFAHLKDGSPYLLYFLVKGADDSRKRQYYYKDGSKWIRTTFSEINDKLEDLLDALVSDIDTPPLSEDEVSDMDGG</sequence>
<keyword evidence="3" id="KW-1185">Reference proteome</keyword>
<name>L0B1G0_THEEQ</name>
<organism evidence="2 3">
    <name type="scientific">Theileria equi strain WA</name>
    <dbReference type="NCBI Taxonomy" id="1537102"/>
    <lineage>
        <taxon>Eukaryota</taxon>
        <taxon>Sar</taxon>
        <taxon>Alveolata</taxon>
        <taxon>Apicomplexa</taxon>
        <taxon>Aconoidasida</taxon>
        <taxon>Piroplasmida</taxon>
        <taxon>Theileriidae</taxon>
        <taxon>Theileria</taxon>
    </lineage>
</organism>
<dbReference type="GeneID" id="15805420"/>
<dbReference type="InterPro" id="IPR007480">
    <property type="entry name" value="DUF529"/>
</dbReference>
<dbReference type="AlphaFoldDB" id="L0B1G0"/>
<dbReference type="EMBL" id="CP001670">
    <property type="protein sequence ID" value="AFZ80944.1"/>
    <property type="molecule type" value="Genomic_DNA"/>
</dbReference>
<gene>
    <name evidence="2" type="ORF">BEWA_003520</name>
</gene>
<dbReference type="RefSeq" id="XP_004830610.1">
    <property type="nucleotide sequence ID" value="XM_004830553.1"/>
</dbReference>
<evidence type="ECO:0000313" key="2">
    <source>
        <dbReference type="EMBL" id="AFZ80944.1"/>
    </source>
</evidence>
<proteinExistence type="predicted"/>
<feature type="chain" id="PRO_5003939486" evidence="1">
    <location>
        <begin position="24"/>
        <end position="274"/>
    </location>
</feature>
<feature type="signal peptide" evidence="1">
    <location>
        <begin position="1"/>
        <end position="23"/>
    </location>
</feature>
<evidence type="ECO:0000313" key="3">
    <source>
        <dbReference type="Proteomes" id="UP000031512"/>
    </source>
</evidence>
<dbReference type="OrthoDB" id="363079at2759"/>
<keyword evidence="1" id="KW-0732">Signal</keyword>
<protein>
    <submittedName>
        <fullName evidence="2">Signal peptide-containing protein</fullName>
    </submittedName>
</protein>
<dbReference type="Pfam" id="PF04385">
    <property type="entry name" value="FAINT"/>
    <property type="match status" value="2"/>
</dbReference>
<reference evidence="2 3" key="1">
    <citation type="journal article" date="2012" name="BMC Genomics">
        <title>Comparative genomic analysis and phylogenetic position of Theileria equi.</title>
        <authorList>
            <person name="Kappmeyer L.S."/>
            <person name="Thiagarajan M."/>
            <person name="Herndon D.R."/>
            <person name="Ramsay J.D."/>
            <person name="Caler E."/>
            <person name="Djikeng A."/>
            <person name="Gillespie J.J."/>
            <person name="Lau A.O."/>
            <person name="Roalson E.H."/>
            <person name="Silva J.C."/>
            <person name="Silva M.G."/>
            <person name="Suarez C.E."/>
            <person name="Ueti M.W."/>
            <person name="Nene V.M."/>
            <person name="Mealey R.H."/>
            <person name="Knowles D.P."/>
            <person name="Brayton K.A."/>
        </authorList>
    </citation>
    <scope>NUCLEOTIDE SEQUENCE [LARGE SCALE GENOMIC DNA]</scope>
    <source>
        <strain evidence="2 3">WA</strain>
    </source>
</reference>
<dbReference type="KEGG" id="beq:BEWA_003520"/>
<evidence type="ECO:0000256" key="1">
    <source>
        <dbReference type="SAM" id="SignalP"/>
    </source>
</evidence>
<accession>L0B1G0</accession>
<dbReference type="VEuPathDB" id="PiroplasmaDB:BEWA_003520"/>
<dbReference type="Proteomes" id="UP000031512">
    <property type="component" value="Chromosome 3"/>
</dbReference>